<dbReference type="Proteomes" id="UP000245884">
    <property type="component" value="Unassembled WGS sequence"/>
</dbReference>
<dbReference type="InterPro" id="IPR014026">
    <property type="entry name" value="UDP-Glc/GDP-Man_DH_dimer"/>
</dbReference>
<dbReference type="Gene3D" id="3.40.50.720">
    <property type="entry name" value="NAD(P)-binding Rossmann-like Domain"/>
    <property type="match status" value="2"/>
</dbReference>
<gene>
    <name evidence="6" type="ORF">BDZ90DRAFT_220187</name>
</gene>
<evidence type="ECO:0000313" key="7">
    <source>
        <dbReference type="Proteomes" id="UP000245884"/>
    </source>
</evidence>
<comment type="similarity">
    <text evidence="1 4">Belongs to the UDP-glucose/GDP-mannose dehydrogenase family.</text>
</comment>
<evidence type="ECO:0000256" key="3">
    <source>
        <dbReference type="ARBA" id="ARBA00023027"/>
    </source>
</evidence>
<dbReference type="InterPro" id="IPR017476">
    <property type="entry name" value="UDP-Glc/GDP-Man"/>
</dbReference>
<dbReference type="NCBIfam" id="TIGR03026">
    <property type="entry name" value="NDP-sugDHase"/>
    <property type="match status" value="1"/>
</dbReference>
<dbReference type="RefSeq" id="XP_025362137.1">
    <property type="nucleotide sequence ID" value="XM_025504425.1"/>
</dbReference>
<dbReference type="InterPro" id="IPR036220">
    <property type="entry name" value="UDP-Glc/GDP-Man_DH_C_sf"/>
</dbReference>
<dbReference type="InterPro" id="IPR036291">
    <property type="entry name" value="NAD(P)-bd_dom_sf"/>
</dbReference>
<dbReference type="GeneID" id="37026248"/>
<sequence>MHRGEPTPTVLVVGCGYVGEQLVAAFSRAYNVFALDVSAARREILREQYAGNINVTVIGDVADSADARDFDLALISVPTLLEKDGQSVNTNHIKSAVEVVTRYAKPYSTVVVESSVTVGMTRNLLSDLRKRNVFVGFSPERVDPGRTFPAFEDIPKVISGIDSESLERVQFYYDRIFARTVPTKSMETAEFTKLFENCQRLMLITYVNEMADACALHGVDIQDVCQAAASKPFGYTPFTPSLGAGGHCIPVNPYYLLVNNDLPLLRHAAESNKERAYAKAEEIAGLAKKISSLKQNGTRSAAGRVLIYGVGFKKGSDCLSHSPSLVVADELARMGVDVAYVDDAVEGLKHLRIPSETLQRRVPGAAEGEEEYLLDASFDVVVVAHKPDAPHRAIFDQLRRTQVVYFAK</sequence>
<dbReference type="GO" id="GO:0016616">
    <property type="term" value="F:oxidoreductase activity, acting on the CH-OH group of donors, NAD or NADP as acceptor"/>
    <property type="evidence" value="ECO:0007669"/>
    <property type="project" value="InterPro"/>
</dbReference>
<feature type="domain" description="UDP-glucose/GDP-mannose dehydrogenase C-terminal" evidence="5">
    <location>
        <begin position="306"/>
        <end position="397"/>
    </location>
</feature>
<dbReference type="OrthoDB" id="5059218at2759"/>
<evidence type="ECO:0000256" key="4">
    <source>
        <dbReference type="PIRNR" id="PIRNR000124"/>
    </source>
</evidence>
<dbReference type="EMBL" id="KZ819668">
    <property type="protein sequence ID" value="PWN27525.1"/>
    <property type="molecule type" value="Genomic_DNA"/>
</dbReference>
<dbReference type="Pfam" id="PF03721">
    <property type="entry name" value="UDPG_MGDP_dh_N"/>
    <property type="match status" value="1"/>
</dbReference>
<dbReference type="STRING" id="1569628.A0A316UWN0"/>
<dbReference type="SUPFAM" id="SSF52413">
    <property type="entry name" value="UDP-glucose/GDP-mannose dehydrogenase C-terminal domain"/>
    <property type="match status" value="1"/>
</dbReference>
<dbReference type="SMART" id="SM00984">
    <property type="entry name" value="UDPG_MGDP_dh_C"/>
    <property type="match status" value="1"/>
</dbReference>
<dbReference type="PANTHER" id="PTHR43491:SF2">
    <property type="entry name" value="UDP-N-ACETYL-D-MANNOSAMINE DEHYDROGENASE"/>
    <property type="match status" value="1"/>
</dbReference>
<dbReference type="InterPro" id="IPR014027">
    <property type="entry name" value="UDP-Glc/GDP-Man_DH_C"/>
</dbReference>
<dbReference type="GO" id="GO:0016628">
    <property type="term" value="F:oxidoreductase activity, acting on the CH-CH group of donors, NAD or NADP as acceptor"/>
    <property type="evidence" value="ECO:0007669"/>
    <property type="project" value="InterPro"/>
</dbReference>
<dbReference type="SUPFAM" id="SSF48179">
    <property type="entry name" value="6-phosphogluconate dehydrogenase C-terminal domain-like"/>
    <property type="match status" value="1"/>
</dbReference>
<dbReference type="InterPro" id="IPR008927">
    <property type="entry name" value="6-PGluconate_DH-like_C_sf"/>
</dbReference>
<keyword evidence="2" id="KW-0560">Oxidoreductase</keyword>
<organism evidence="6 7">
    <name type="scientific">Jaminaea rosea</name>
    <dbReference type="NCBI Taxonomy" id="1569628"/>
    <lineage>
        <taxon>Eukaryota</taxon>
        <taxon>Fungi</taxon>
        <taxon>Dikarya</taxon>
        <taxon>Basidiomycota</taxon>
        <taxon>Ustilaginomycotina</taxon>
        <taxon>Exobasidiomycetes</taxon>
        <taxon>Microstromatales</taxon>
        <taxon>Microstromatales incertae sedis</taxon>
        <taxon>Jaminaea</taxon>
    </lineage>
</organism>
<evidence type="ECO:0000256" key="1">
    <source>
        <dbReference type="ARBA" id="ARBA00006601"/>
    </source>
</evidence>
<dbReference type="InterPro" id="IPR001732">
    <property type="entry name" value="UDP-Glc/GDP-Man_DH_N"/>
</dbReference>
<dbReference type="GO" id="GO:0051287">
    <property type="term" value="F:NAD binding"/>
    <property type="evidence" value="ECO:0007669"/>
    <property type="project" value="InterPro"/>
</dbReference>
<dbReference type="GO" id="GO:0000271">
    <property type="term" value="P:polysaccharide biosynthetic process"/>
    <property type="evidence" value="ECO:0007669"/>
    <property type="project" value="InterPro"/>
</dbReference>
<proteinExistence type="inferred from homology"/>
<dbReference type="AlphaFoldDB" id="A0A316UWN0"/>
<accession>A0A316UWN0</accession>
<evidence type="ECO:0000313" key="6">
    <source>
        <dbReference type="EMBL" id="PWN27525.1"/>
    </source>
</evidence>
<dbReference type="PANTHER" id="PTHR43491">
    <property type="entry name" value="UDP-N-ACETYL-D-MANNOSAMINE DEHYDROGENASE"/>
    <property type="match status" value="1"/>
</dbReference>
<dbReference type="InterPro" id="IPR028359">
    <property type="entry name" value="UDP_ManNAc/GlcNAc_DH"/>
</dbReference>
<dbReference type="SUPFAM" id="SSF51735">
    <property type="entry name" value="NAD(P)-binding Rossmann-fold domains"/>
    <property type="match status" value="1"/>
</dbReference>
<keyword evidence="3" id="KW-0520">NAD</keyword>
<evidence type="ECO:0000259" key="5">
    <source>
        <dbReference type="SMART" id="SM00984"/>
    </source>
</evidence>
<dbReference type="PIRSF" id="PIRSF000124">
    <property type="entry name" value="UDPglc_GDPman_dh"/>
    <property type="match status" value="1"/>
</dbReference>
<reference evidence="6 7" key="1">
    <citation type="journal article" date="2018" name="Mol. Biol. Evol.">
        <title>Broad Genomic Sampling Reveals a Smut Pathogenic Ancestry of the Fungal Clade Ustilaginomycotina.</title>
        <authorList>
            <person name="Kijpornyongpan T."/>
            <person name="Mondo S.J."/>
            <person name="Barry K."/>
            <person name="Sandor L."/>
            <person name="Lee J."/>
            <person name="Lipzen A."/>
            <person name="Pangilinan J."/>
            <person name="LaButti K."/>
            <person name="Hainaut M."/>
            <person name="Henrissat B."/>
            <person name="Grigoriev I.V."/>
            <person name="Spatafora J.W."/>
            <person name="Aime M.C."/>
        </authorList>
    </citation>
    <scope>NUCLEOTIDE SEQUENCE [LARGE SCALE GENOMIC DNA]</scope>
    <source>
        <strain evidence="6 7">MCA 5214</strain>
    </source>
</reference>
<protein>
    <submittedName>
        <fullName evidence="6">Nucleotide sugar dehydrogenase</fullName>
    </submittedName>
</protein>
<dbReference type="PIRSF" id="PIRSF500136">
    <property type="entry name" value="UDP_ManNAc_DH"/>
    <property type="match status" value="1"/>
</dbReference>
<evidence type="ECO:0000256" key="2">
    <source>
        <dbReference type="ARBA" id="ARBA00023002"/>
    </source>
</evidence>
<name>A0A316UWN0_9BASI</name>
<keyword evidence="7" id="KW-1185">Reference proteome</keyword>
<dbReference type="Pfam" id="PF00984">
    <property type="entry name" value="UDPG_MGDP_dh"/>
    <property type="match status" value="1"/>
</dbReference>